<evidence type="ECO:0000313" key="1">
    <source>
        <dbReference type="EMBL" id="PJF18052.1"/>
    </source>
</evidence>
<dbReference type="EMBL" id="MTSL01000146">
    <property type="protein sequence ID" value="PJF18052.1"/>
    <property type="molecule type" value="Genomic_DNA"/>
</dbReference>
<keyword evidence="2" id="KW-1185">Reference proteome</keyword>
<protein>
    <submittedName>
        <fullName evidence="1">Uncharacterized protein</fullName>
    </submittedName>
</protein>
<proteinExistence type="predicted"/>
<accession>A0A2H9TJX3</accession>
<dbReference type="Proteomes" id="UP000240830">
    <property type="component" value="Unassembled WGS sequence"/>
</dbReference>
<name>A0A2H9TJX3_9FUNG</name>
<evidence type="ECO:0000313" key="2">
    <source>
        <dbReference type="Proteomes" id="UP000240830"/>
    </source>
</evidence>
<organism evidence="1 2">
    <name type="scientific">Paramicrosporidium saccamoebae</name>
    <dbReference type="NCBI Taxonomy" id="1246581"/>
    <lineage>
        <taxon>Eukaryota</taxon>
        <taxon>Fungi</taxon>
        <taxon>Fungi incertae sedis</taxon>
        <taxon>Cryptomycota</taxon>
        <taxon>Cryptomycota incertae sedis</taxon>
        <taxon>Paramicrosporidium</taxon>
    </lineage>
</organism>
<dbReference type="AlphaFoldDB" id="A0A2H9TJX3"/>
<reference evidence="1 2" key="1">
    <citation type="submission" date="2016-10" db="EMBL/GenBank/DDBJ databases">
        <title>The genome of Paramicrosporidium saccamoebae is the missing link in understanding Cryptomycota and Microsporidia evolution.</title>
        <authorList>
            <person name="Quandt C.A."/>
            <person name="Beaudet D."/>
            <person name="Corsaro D."/>
            <person name="Michel R."/>
            <person name="Corradi N."/>
            <person name="James T."/>
        </authorList>
    </citation>
    <scope>NUCLEOTIDE SEQUENCE [LARGE SCALE GENOMIC DNA]</scope>
    <source>
        <strain evidence="1 2">KSL3</strain>
    </source>
</reference>
<comment type="caution">
    <text evidence="1">The sequence shown here is derived from an EMBL/GenBank/DDBJ whole genome shotgun (WGS) entry which is preliminary data.</text>
</comment>
<sequence length="243" mass="28601">MVYVESIGFVWVSRSAEHRNRRRVRQRRRIAPGDNIVLSSQHGDTEHAYNAPQRARDELCGHPDFPNMSKRRYDYIQTLLAGIPTRSTQSVISAVISQLKPKLRQLHRGYVFLSRRGIGLAEDVCTGDDHRERIEVWWSEDEEYNTSRLPKRPSSSNGGPIRPRTFKYRYPLRDYRNSFFKGLKYHLFGLVDPVEKMMTLVMDMTPERAESLQLPKEGRRIDTGEWQRYVERYTLYRTICTCS</sequence>
<gene>
    <name evidence="1" type="ORF">PSACC_02121</name>
</gene>